<dbReference type="Pfam" id="PF23344">
    <property type="entry name" value="ZP-N"/>
    <property type="match status" value="1"/>
</dbReference>
<dbReference type="PROSITE" id="PS51323">
    <property type="entry name" value="IGFBP_N_2"/>
    <property type="match status" value="1"/>
</dbReference>
<name>A0A444UL34_ACIRT</name>
<evidence type="ECO:0000259" key="15">
    <source>
        <dbReference type="PROSITE" id="PS51465"/>
    </source>
</evidence>
<dbReference type="Pfam" id="PF00219">
    <property type="entry name" value="IGFBP"/>
    <property type="match status" value="1"/>
</dbReference>
<dbReference type="Gene3D" id="2.40.10.120">
    <property type="match status" value="1"/>
</dbReference>
<dbReference type="Gene3D" id="4.10.40.20">
    <property type="match status" value="1"/>
</dbReference>
<keyword evidence="4" id="KW-0963">Cytoplasm</keyword>
<accession>A0A444UL34</accession>
<dbReference type="AlphaFoldDB" id="A0A444UL34"/>
<evidence type="ECO:0000313" key="17">
    <source>
        <dbReference type="Proteomes" id="UP000289886"/>
    </source>
</evidence>
<dbReference type="InterPro" id="IPR055356">
    <property type="entry name" value="ZP-N"/>
</dbReference>
<dbReference type="SMART" id="SM00241">
    <property type="entry name" value="ZP"/>
    <property type="match status" value="1"/>
</dbReference>
<dbReference type="FunFam" id="2.60.40.4100:FF:000005">
    <property type="entry name" value="Deleted in malignant brain tumors 1"/>
    <property type="match status" value="1"/>
</dbReference>
<dbReference type="FunFam" id="2.60.120.290:FF:000013">
    <property type="entry name" value="Membrane frizzled-related protein"/>
    <property type="match status" value="1"/>
</dbReference>
<comment type="caution">
    <text evidence="16">The sequence shown here is derived from an EMBL/GenBank/DDBJ whole genome shotgun (WGS) entry which is preliminary data.</text>
</comment>
<organism evidence="16 17">
    <name type="scientific">Acipenser ruthenus</name>
    <name type="common">Sterlet sturgeon</name>
    <dbReference type="NCBI Taxonomy" id="7906"/>
    <lineage>
        <taxon>Eukaryota</taxon>
        <taxon>Metazoa</taxon>
        <taxon>Chordata</taxon>
        <taxon>Craniata</taxon>
        <taxon>Vertebrata</taxon>
        <taxon>Euteleostomi</taxon>
        <taxon>Actinopterygii</taxon>
        <taxon>Chondrostei</taxon>
        <taxon>Acipenseriformes</taxon>
        <taxon>Acipenseridae</taxon>
        <taxon>Acipenser</taxon>
    </lineage>
</organism>
<comment type="caution">
    <text evidence="11">Lacks conserved residue(s) required for the propagation of feature annotation.</text>
</comment>
<dbReference type="Pfam" id="PF00100">
    <property type="entry name" value="Zona_pellucida"/>
    <property type="match status" value="1"/>
</dbReference>
<keyword evidence="7" id="KW-0378">Hydrolase</keyword>
<dbReference type="SMART" id="SM00280">
    <property type="entry name" value="KAZAL"/>
    <property type="match status" value="1"/>
</dbReference>
<dbReference type="PROSITE" id="PS51465">
    <property type="entry name" value="KAZAL_2"/>
    <property type="match status" value="1"/>
</dbReference>
<evidence type="ECO:0000256" key="5">
    <source>
        <dbReference type="ARBA" id="ARBA00022525"/>
    </source>
</evidence>
<dbReference type="InterPro" id="IPR035914">
    <property type="entry name" value="Sperma_CUB_dom_sf"/>
</dbReference>
<dbReference type="GO" id="GO:0043065">
    <property type="term" value="P:positive regulation of apoptotic process"/>
    <property type="evidence" value="ECO:0007669"/>
    <property type="project" value="TreeGrafter"/>
</dbReference>
<dbReference type="InterPro" id="IPR055355">
    <property type="entry name" value="ZP-C"/>
</dbReference>
<evidence type="ECO:0000259" key="14">
    <source>
        <dbReference type="PROSITE" id="PS51323"/>
    </source>
</evidence>
<dbReference type="GO" id="GO:0004252">
    <property type="term" value="F:serine-type endopeptidase activity"/>
    <property type="evidence" value="ECO:0007669"/>
    <property type="project" value="InterPro"/>
</dbReference>
<dbReference type="CDD" id="cd00104">
    <property type="entry name" value="KAZAL_FS"/>
    <property type="match status" value="1"/>
</dbReference>
<keyword evidence="7" id="KW-0720">Serine protease</keyword>
<dbReference type="GO" id="GO:0019838">
    <property type="term" value="F:growth factor binding"/>
    <property type="evidence" value="ECO:0007669"/>
    <property type="project" value="UniProtKB-KW"/>
</dbReference>
<evidence type="ECO:0000256" key="6">
    <source>
        <dbReference type="ARBA" id="ARBA00022729"/>
    </source>
</evidence>
<keyword evidence="5" id="KW-0964">Secreted</keyword>
<dbReference type="GO" id="GO:0012501">
    <property type="term" value="P:programmed cell death"/>
    <property type="evidence" value="ECO:0007669"/>
    <property type="project" value="TreeGrafter"/>
</dbReference>
<dbReference type="Gene3D" id="2.60.120.290">
    <property type="entry name" value="Spermadhesin, CUB domain"/>
    <property type="match status" value="1"/>
</dbReference>
<dbReference type="SMART" id="SM00121">
    <property type="entry name" value="IB"/>
    <property type="match status" value="1"/>
</dbReference>
<dbReference type="Proteomes" id="UP000289886">
    <property type="component" value="Unassembled WGS sequence"/>
</dbReference>
<dbReference type="InterPro" id="IPR042235">
    <property type="entry name" value="ZP-C_dom"/>
</dbReference>
<dbReference type="Gene3D" id="3.30.60.30">
    <property type="match status" value="1"/>
</dbReference>
<evidence type="ECO:0000256" key="1">
    <source>
        <dbReference type="ARBA" id="ARBA00004496"/>
    </source>
</evidence>
<dbReference type="SUPFAM" id="SSF49854">
    <property type="entry name" value="Spermadhesin, CUB domain"/>
    <property type="match status" value="1"/>
</dbReference>
<dbReference type="InterPro" id="IPR001940">
    <property type="entry name" value="Peptidase_S1C"/>
</dbReference>
<comment type="similarity">
    <text evidence="3">Belongs to the peptidase S1C family.</text>
</comment>
<evidence type="ECO:0000313" key="16">
    <source>
        <dbReference type="EMBL" id="RXM35828.1"/>
    </source>
</evidence>
<dbReference type="SUPFAM" id="SSF57184">
    <property type="entry name" value="Growth factor receptor domain"/>
    <property type="match status" value="1"/>
</dbReference>
<sequence length="761" mass="84459">MDHMELIKEYEARISKRYVVGCPDRCDKSQCPLIPTECLAGDTLDQCDCCPVCAVGEGESCGGSGRLGEPVCGEGLECSVSDGVAHSLTVRRRGKAGVCVCESSEAVCGSDGVSYRNICELKRVSQRAEKLKQPPVIFIQRGACGQAGQENPDSLRHRYNFIADVVEKIAPAVVHIELYRKLTFSKREVAVASGSGFVVSEDGLIVTNAHVVANKHRVKVELKNGATYDAKITDVDEKADIALIKIDTAAKLPVLLLGRSADLRPGEFVVAIGSPFSLQNTVTTGIVSTTQRGGKELGLRNSDMDYIQTDAIINVRTLYWLRCHGYAGNCSCSSSCAYYGNCCDDFCNYCSYVNYGSCGGHLEGPYGSFSSPNYPHNYPNSAYCTWHINVERNDKIYLTFLQIQMEACSNCNCDSISIYDGPSTNYRRIGFICRDNVTAFESSSNTMTVVFRTDGSVTATGFYAHYNTVHENRANIQCSSDYMEVALQRSYIESLGYNASELYLNDPNCRPQTTGSQVLFSIPLNRCGTHREVNNGSIAYYNNIRAYSSGGVITRQTNLQLRVGCKMEQNTMVQIMYVAKEDVTANVTSWGQYRVSMAFYTSDSFWRPVHEWPYYVDLNQDLFVQVQLNSSDSDLVVFVDTCVASPSSHDFVSKTYDLIRNGCVRDGTYSSYYSNATNTARFKFSAFKFLRSHPSVYLQCKIAVCRAYDYSARCYRGCLPRSKRDLRSPERKTEVVVGPIQLRQEGAPGEYTMKAGYGFVH</sequence>
<dbReference type="InterPro" id="IPR009003">
    <property type="entry name" value="Peptidase_S1_PA"/>
</dbReference>
<keyword evidence="16" id="KW-0645">Protease</keyword>
<evidence type="ECO:0000256" key="8">
    <source>
        <dbReference type="ARBA" id="ARBA00023157"/>
    </source>
</evidence>
<dbReference type="Pfam" id="PF00431">
    <property type="entry name" value="CUB"/>
    <property type="match status" value="1"/>
</dbReference>
<dbReference type="InterPro" id="IPR001507">
    <property type="entry name" value="ZP_dom"/>
</dbReference>
<dbReference type="CDD" id="cd00041">
    <property type="entry name" value="CUB"/>
    <property type="match status" value="1"/>
</dbReference>
<dbReference type="EMBL" id="SCEB01214359">
    <property type="protein sequence ID" value="RXM35828.1"/>
    <property type="molecule type" value="Genomic_DNA"/>
</dbReference>
<dbReference type="GO" id="GO:0005576">
    <property type="term" value="C:extracellular region"/>
    <property type="evidence" value="ECO:0007669"/>
    <property type="project" value="UniProtKB-SubCell"/>
</dbReference>
<dbReference type="PANTHER" id="PTHR22939">
    <property type="entry name" value="SERINE PROTEASE FAMILY S1C HTRA-RELATED"/>
    <property type="match status" value="1"/>
</dbReference>
<dbReference type="InterPro" id="IPR000859">
    <property type="entry name" value="CUB_dom"/>
</dbReference>
<dbReference type="PRINTS" id="PR00023">
    <property type="entry name" value="ZPELLUCIDA"/>
</dbReference>
<keyword evidence="6" id="KW-0732">Signal</keyword>
<dbReference type="InterPro" id="IPR009030">
    <property type="entry name" value="Growth_fac_rcpt_cys_sf"/>
</dbReference>
<dbReference type="Gene3D" id="2.60.40.4100">
    <property type="entry name" value="Zona pellucida, ZP-C domain"/>
    <property type="match status" value="1"/>
</dbReference>
<evidence type="ECO:0000256" key="2">
    <source>
        <dbReference type="ARBA" id="ARBA00004613"/>
    </source>
</evidence>
<dbReference type="Pfam" id="PF13365">
    <property type="entry name" value="Trypsin_2"/>
    <property type="match status" value="1"/>
</dbReference>
<dbReference type="SUPFAM" id="SSF100895">
    <property type="entry name" value="Kazal-type serine protease inhibitors"/>
    <property type="match status" value="1"/>
</dbReference>
<dbReference type="InterPro" id="IPR000867">
    <property type="entry name" value="IGFBP-like"/>
</dbReference>
<evidence type="ECO:0000256" key="7">
    <source>
        <dbReference type="ARBA" id="ARBA00022825"/>
    </source>
</evidence>
<dbReference type="Gene3D" id="2.60.40.3210">
    <property type="entry name" value="Zona pellucida, ZP-N domain"/>
    <property type="match status" value="1"/>
</dbReference>
<dbReference type="SMART" id="SM00042">
    <property type="entry name" value="CUB"/>
    <property type="match status" value="1"/>
</dbReference>
<dbReference type="PROSITE" id="PS00524">
    <property type="entry name" value="SMB_1"/>
    <property type="match status" value="1"/>
</dbReference>
<keyword evidence="8" id="KW-1015">Disulfide bond</keyword>
<dbReference type="PANTHER" id="PTHR22939:SF13">
    <property type="entry name" value="SERINE PROTEASE HTRA1"/>
    <property type="match status" value="1"/>
</dbReference>
<protein>
    <submittedName>
        <fullName evidence="16">Serine protease HTRA1B</fullName>
    </submittedName>
</protein>
<feature type="domain" description="ZP" evidence="13">
    <location>
        <begin position="477"/>
        <end position="721"/>
    </location>
</feature>
<dbReference type="PROSITE" id="PS01180">
    <property type="entry name" value="CUB"/>
    <property type="match status" value="1"/>
</dbReference>
<dbReference type="InterPro" id="IPR002350">
    <property type="entry name" value="Kazal_dom"/>
</dbReference>
<dbReference type="InterPro" id="IPR036058">
    <property type="entry name" value="Kazal_dom_sf"/>
</dbReference>
<gene>
    <name evidence="16" type="ORF">EOD39_0894</name>
</gene>
<dbReference type="PROSITE" id="PS51034">
    <property type="entry name" value="ZP_2"/>
    <property type="match status" value="1"/>
</dbReference>
<evidence type="ECO:0000259" key="12">
    <source>
        <dbReference type="PROSITE" id="PS01180"/>
    </source>
</evidence>
<dbReference type="GO" id="GO:0005737">
    <property type="term" value="C:cytoplasm"/>
    <property type="evidence" value="ECO:0007669"/>
    <property type="project" value="UniProtKB-SubCell"/>
</dbReference>
<evidence type="ECO:0000256" key="11">
    <source>
        <dbReference type="PROSITE-ProRule" id="PRU00059"/>
    </source>
</evidence>
<evidence type="ECO:0000256" key="3">
    <source>
        <dbReference type="ARBA" id="ARBA00010541"/>
    </source>
</evidence>
<dbReference type="InterPro" id="IPR001212">
    <property type="entry name" value="Somatomedin_B_dom"/>
</dbReference>
<dbReference type="PRINTS" id="PR00834">
    <property type="entry name" value="PROTEASES2C"/>
</dbReference>
<dbReference type="FunFam" id="3.30.60.30:FF:000026">
    <property type="entry name" value="Insulin-like growth factor-binding protein 7"/>
    <property type="match status" value="1"/>
</dbReference>
<evidence type="ECO:0000256" key="10">
    <source>
        <dbReference type="ARBA" id="ARBA00023183"/>
    </source>
</evidence>
<keyword evidence="17" id="KW-1185">Reference proteome</keyword>
<comment type="subcellular location">
    <subcellularLocation>
        <location evidence="1">Cytoplasm</location>
    </subcellularLocation>
    <subcellularLocation>
        <location evidence="2">Secreted</location>
    </subcellularLocation>
</comment>
<evidence type="ECO:0000256" key="9">
    <source>
        <dbReference type="ARBA" id="ARBA00023180"/>
    </source>
</evidence>
<keyword evidence="9" id="KW-0325">Glycoprotein</keyword>
<dbReference type="GO" id="GO:0006508">
    <property type="term" value="P:proteolysis"/>
    <property type="evidence" value="ECO:0007669"/>
    <property type="project" value="UniProtKB-KW"/>
</dbReference>
<dbReference type="InterPro" id="IPR048290">
    <property type="entry name" value="ZP_chr"/>
</dbReference>
<dbReference type="SUPFAM" id="SSF50494">
    <property type="entry name" value="Trypsin-like serine proteases"/>
    <property type="match status" value="1"/>
</dbReference>
<evidence type="ECO:0000259" key="13">
    <source>
        <dbReference type="PROSITE" id="PS51034"/>
    </source>
</evidence>
<reference evidence="16 17" key="1">
    <citation type="submission" date="2019-01" db="EMBL/GenBank/DDBJ databases">
        <title>Draft Genome and Complete Hox-Cluster Characterization of the Sterlet Sturgeon (Acipenser ruthenus).</title>
        <authorList>
            <person name="Wei Q."/>
        </authorList>
    </citation>
    <scope>NUCLEOTIDE SEQUENCE [LARGE SCALE GENOMIC DNA]</scope>
    <source>
        <strain evidence="16">WHYD16114868_AA</strain>
        <tissue evidence="16">Blood</tissue>
    </source>
</reference>
<keyword evidence="10" id="KW-0340">Growth factor binding</keyword>
<proteinExistence type="inferred from homology"/>
<feature type="domain" description="Kazal-like" evidence="15">
    <location>
        <begin position="99"/>
        <end position="146"/>
    </location>
</feature>
<evidence type="ECO:0000256" key="4">
    <source>
        <dbReference type="ARBA" id="ARBA00022490"/>
    </source>
</evidence>
<feature type="domain" description="CUB" evidence="12">
    <location>
        <begin position="358"/>
        <end position="469"/>
    </location>
</feature>
<feature type="domain" description="IGFBP N-terminal" evidence="14">
    <location>
        <begin position="18"/>
        <end position="102"/>
    </location>
</feature>